<comment type="caution">
    <text evidence="1">The sequence shown here is derived from an EMBL/GenBank/DDBJ whole genome shotgun (WGS) entry which is preliminary data.</text>
</comment>
<protein>
    <submittedName>
        <fullName evidence="1">Uncharacterized protein</fullName>
    </submittedName>
</protein>
<feature type="non-terminal residue" evidence="1">
    <location>
        <position position="1"/>
    </location>
</feature>
<proteinExistence type="predicted"/>
<reference evidence="1 2" key="1">
    <citation type="submission" date="2017-09" db="EMBL/GenBank/DDBJ databases">
        <title>Large-scale bioinformatics analysis of Bacillus genomes uncovers conserved roles of natural products in bacterial physiology.</title>
        <authorList>
            <consortium name="Agbiome Team Llc"/>
            <person name="Bleich R.M."/>
            <person name="Grubbs K.J."/>
            <person name="Santa Maria K.C."/>
            <person name="Allen S.E."/>
            <person name="Farag S."/>
            <person name="Shank E.A."/>
            <person name="Bowers A."/>
        </authorList>
    </citation>
    <scope>NUCLEOTIDE SEQUENCE [LARGE SCALE GENOMIC DNA]</scope>
    <source>
        <strain evidence="1 2">AFS092789</strain>
    </source>
</reference>
<name>A0A9X6XV03_BACCE</name>
<evidence type="ECO:0000313" key="1">
    <source>
        <dbReference type="EMBL" id="PDZ93771.1"/>
    </source>
</evidence>
<organism evidence="1 2">
    <name type="scientific">Bacillus cereus</name>
    <dbReference type="NCBI Taxonomy" id="1396"/>
    <lineage>
        <taxon>Bacteria</taxon>
        <taxon>Bacillati</taxon>
        <taxon>Bacillota</taxon>
        <taxon>Bacilli</taxon>
        <taxon>Bacillales</taxon>
        <taxon>Bacillaceae</taxon>
        <taxon>Bacillus</taxon>
        <taxon>Bacillus cereus group</taxon>
    </lineage>
</organism>
<accession>A0A9X6XV03</accession>
<gene>
    <name evidence="1" type="ORF">CON36_37410</name>
</gene>
<dbReference type="AlphaFoldDB" id="A0A9X6XV03"/>
<feature type="non-terminal residue" evidence="1">
    <location>
        <position position="91"/>
    </location>
</feature>
<dbReference type="Proteomes" id="UP000219922">
    <property type="component" value="Unassembled WGS sequence"/>
</dbReference>
<evidence type="ECO:0000313" key="2">
    <source>
        <dbReference type="Proteomes" id="UP000219922"/>
    </source>
</evidence>
<dbReference type="RefSeq" id="WP_170953216.1">
    <property type="nucleotide sequence ID" value="NZ_NVMX01000429.1"/>
</dbReference>
<sequence>MGVLEDSSSISATRKEYGNIAAINQQDGATTIPPALFIWLEKQIVYPYNNLIYSYQNFQKTTFGKVMNGTIFGSNSEKHLTNPISIPIDAE</sequence>
<dbReference type="EMBL" id="NVMX01000429">
    <property type="protein sequence ID" value="PDZ93771.1"/>
    <property type="molecule type" value="Genomic_DNA"/>
</dbReference>